<gene>
    <name evidence="2 4" type="ordered locus">At1g42700</name>
    <name evidence="3" type="ORF">F8D11.10</name>
</gene>
<dbReference type="OMA" id="KMNEVIY"/>
<keyword evidence="5" id="KW-1185">Reference proteome</keyword>
<evidence type="ECO:0000313" key="3">
    <source>
        <dbReference type="EMBL" id="AAG51226.1"/>
    </source>
</evidence>
<sequence length="149" mass="17201">MYTYDSDKTQDGEENLKCSLEKLAKKIIQNAGDTNGNNSTPNSNDDFAQVFGRERPGRVRCVGLGPTPSSFIQNRTTTTLSKEQEVLSLNNRVRELEDKLVKMSDLEDKVDKMNEVIYISTCRRQQQLHYMTSTMDRRRWLQVEGNDFK</sequence>
<dbReference type="GeneID" id="840881"/>
<dbReference type="KEGG" id="ath:AT1G42700"/>
<evidence type="ECO:0000256" key="1">
    <source>
        <dbReference type="SAM" id="Coils"/>
    </source>
</evidence>
<dbReference type="HOGENOM" id="CLU_1808834_0_0_1"/>
<reference evidence="3" key="3">
    <citation type="submission" date="2001-01" db="EMBL/GenBank/DDBJ databases">
        <authorList>
            <person name="Town C.D."/>
            <person name="Kaul S."/>
        </authorList>
    </citation>
    <scope>NUCLEOTIDE SEQUENCE</scope>
</reference>
<reference evidence="4" key="6">
    <citation type="submission" date="2016-05" db="EMBL/GenBank/DDBJ databases">
        <authorList>
            <person name="Krishnakumar V."/>
            <person name="Cheng C.-Y."/>
            <person name="Chan A.P."/>
            <person name="Schobel S."/>
            <person name="Kim M."/>
            <person name="Ferlanti E.S."/>
            <person name="Belyaeva I."/>
            <person name="Rosen B.D."/>
            <person name="Micklem G."/>
            <person name="Miller J.R."/>
            <person name="Vaughn M."/>
            <person name="Town C.D."/>
        </authorList>
    </citation>
    <scope>NUCLEOTIDE SEQUENCE</scope>
</reference>
<reference evidence="6" key="4">
    <citation type="journal article" date="2009" name="J. Proteomics">
        <title>Phosphoproteomic analysis of nuclei-enriched fractions from Arabidopsis thaliana.</title>
        <authorList>
            <person name="Jones A.M."/>
            <person name="MacLean D."/>
            <person name="Studholme D.J."/>
            <person name="Serna-Sanz A."/>
            <person name="Andreasson E."/>
            <person name="Rathjen J.P."/>
            <person name="Peck S.C."/>
        </authorList>
    </citation>
    <scope>IDENTIFICATION BY MASS SPECTROMETRY [LARGE SCALE ANALYSIS]</scope>
</reference>
<keyword evidence="1" id="KW-0175">Coiled coil</keyword>
<dbReference type="ExpressionAtlas" id="Q9C843">
    <property type="expression patterns" value="baseline and differential"/>
</dbReference>
<reference evidence="4 5" key="1">
    <citation type="journal article" date="2000" name="Nature">
        <title>Sequence and analysis of chromosome 1 of the plant Arabidopsis thaliana.</title>
        <authorList>
            <person name="Theologis A."/>
            <person name="Ecker J.R."/>
            <person name="Palm C.J."/>
            <person name="Federspiel N.A."/>
            <person name="Kaul S."/>
            <person name="White O."/>
            <person name="Alonso J."/>
            <person name="Altafi H."/>
            <person name="Araujo R."/>
            <person name="Bowman C.L."/>
            <person name="Brooks S.Y."/>
            <person name="Buehler E."/>
            <person name="Chan A."/>
            <person name="Chao Q."/>
            <person name="Chen H."/>
            <person name="Cheuk R.F."/>
            <person name="Chin C.W."/>
            <person name="Chung M.K."/>
            <person name="Conn L."/>
            <person name="Conway A.B."/>
            <person name="Conway A.R."/>
            <person name="Creasy T.H."/>
            <person name="Dewar K."/>
            <person name="Dunn P."/>
            <person name="Etgu P."/>
            <person name="Feldblyum T.V."/>
            <person name="Feng J."/>
            <person name="Fong B."/>
            <person name="Fujii C.Y."/>
            <person name="Gill J.E."/>
            <person name="Goldsmith A.D."/>
            <person name="Haas B."/>
            <person name="Hansen N.F."/>
            <person name="Hughes B."/>
            <person name="Huizar L."/>
            <person name="Hunter J.L."/>
            <person name="Jenkins J."/>
            <person name="Johnson-Hopson C."/>
            <person name="Khan S."/>
            <person name="Khaykin E."/>
            <person name="Kim C.J."/>
            <person name="Koo H.L."/>
            <person name="Kremenetskaia I."/>
            <person name="Kurtz D.B."/>
            <person name="Kwan A."/>
            <person name="Lam B."/>
            <person name="Langin-Hooper S."/>
            <person name="Lee A."/>
            <person name="Lee J.M."/>
            <person name="Lenz C.A."/>
            <person name="Li J.H."/>
            <person name="Li Y."/>
            <person name="Lin X."/>
            <person name="Liu S.X."/>
            <person name="Liu Z.A."/>
            <person name="Luros J.S."/>
            <person name="Maiti R."/>
            <person name="Marziali A."/>
            <person name="Militscher J."/>
            <person name="Miranda M."/>
            <person name="Nguyen M."/>
            <person name="Nierman W.C."/>
            <person name="Osborne B.I."/>
            <person name="Pai G."/>
            <person name="Peterson J."/>
            <person name="Pham P.K."/>
            <person name="Rizzo M."/>
            <person name="Rooney T."/>
            <person name="Rowley D."/>
            <person name="Sakano H."/>
            <person name="Salzberg S.L."/>
            <person name="Schwartz J.R."/>
            <person name="Shinn P."/>
            <person name="Southwick A.M."/>
            <person name="Sun H."/>
            <person name="Tallon L.J."/>
            <person name="Tambunga G."/>
            <person name="Toriumi M.J."/>
            <person name="Town C.D."/>
            <person name="Utterback T."/>
            <person name="Van Aken S."/>
            <person name="Vaysberg M."/>
            <person name="Vysotskaia V.S."/>
            <person name="Walker M."/>
            <person name="Wu D."/>
            <person name="Yu G."/>
            <person name="Fraser C.M."/>
            <person name="Venter J.C."/>
            <person name="Davis R.W."/>
        </authorList>
    </citation>
    <scope>NUCLEOTIDE SEQUENCE [LARGE SCALE GENOMIC DNA]</scope>
    <source>
        <strain evidence="5">cv. Columbia</strain>
    </source>
</reference>
<reference evidence="5" key="7">
    <citation type="journal article" date="2017" name="Plant J.">
        <title>Araport11: a complete reannotation of the Arabidopsis thaliana reference genome.</title>
        <authorList>
            <person name="Cheng C.Y."/>
            <person name="Krishnakumar V."/>
            <person name="Chan A.P."/>
            <person name="Thibaud-Nissen F."/>
            <person name="Schobel S."/>
            <person name="Town C.D."/>
        </authorList>
    </citation>
    <scope>GENOME REANNOTATION</scope>
    <source>
        <strain evidence="5">cv. Columbia</strain>
    </source>
</reference>
<organism evidence="3">
    <name type="scientific">Arabidopsis thaliana</name>
    <name type="common">Mouse-ear cress</name>
    <dbReference type="NCBI Taxonomy" id="3702"/>
    <lineage>
        <taxon>Eukaryota</taxon>
        <taxon>Viridiplantae</taxon>
        <taxon>Streptophyta</taxon>
        <taxon>Embryophyta</taxon>
        <taxon>Tracheophyta</taxon>
        <taxon>Spermatophyta</taxon>
        <taxon>Magnoliopsida</taxon>
        <taxon>eudicotyledons</taxon>
        <taxon>Gunneridae</taxon>
        <taxon>Pentapetalae</taxon>
        <taxon>rosids</taxon>
        <taxon>malvids</taxon>
        <taxon>Brassicales</taxon>
        <taxon>Brassicaceae</taxon>
        <taxon>Camelineae</taxon>
        <taxon>Arabidopsis</taxon>
    </lineage>
</organism>
<dbReference type="SMR" id="Q9C843"/>
<dbReference type="Proteomes" id="UP000006548">
    <property type="component" value="Chromosome 1"/>
</dbReference>
<dbReference type="Araport" id="AT1G42700"/>
<dbReference type="TAIR" id="AT1G42700"/>
<dbReference type="EMBL" id="CP002684">
    <property type="protein sequence ID" value="AEE31930.1"/>
    <property type="molecule type" value="Genomic_DNA"/>
</dbReference>
<protein>
    <submittedName>
        <fullName evidence="3">Uncharacterized protein F8D11.10</fullName>
    </submittedName>
</protein>
<dbReference type="EMBL" id="AC035249">
    <property type="protein sequence ID" value="AAG51226.1"/>
    <property type="molecule type" value="Genomic_DNA"/>
</dbReference>
<dbReference type="GO" id="GO:0005634">
    <property type="term" value="C:nucleus"/>
    <property type="evidence" value="ECO:0007005"/>
    <property type="project" value="TAIR"/>
</dbReference>
<dbReference type="GlyGen" id="Q9C843">
    <property type="glycosylation" value="1 site"/>
</dbReference>
<evidence type="ECO:0000313" key="4">
    <source>
        <dbReference type="EMBL" id="AEE31930.1"/>
    </source>
</evidence>
<dbReference type="PaxDb" id="3702-AT1G42700.1"/>
<accession>Q9C843</accession>
<dbReference type="AlphaFoldDB" id="Q9C843"/>
<reference evidence="3" key="2">
    <citation type="submission" date="2000-04" db="EMBL/GenBank/DDBJ databases">
        <title>Arabidopsis thaliana chromosome 1 BAC F8D11 genomic sequence.</title>
        <authorList>
            <person name="Lin X."/>
            <person name="Kaul S."/>
            <person name="Town C.D."/>
            <person name="Benito M."/>
            <person name="Creasy T.H."/>
            <person name="Haas B.J."/>
            <person name="Wu D."/>
            <person name="Maiti R."/>
            <person name="Ronning C.M."/>
            <person name="Koo H."/>
            <person name="Fujii C.Y."/>
            <person name="Utterback T.R."/>
            <person name="Barnstead M.E."/>
            <person name="Bowman C.L."/>
            <person name="White O."/>
            <person name="Nierman W.C."/>
            <person name="Fraser C.M."/>
        </authorList>
    </citation>
    <scope>NUCLEOTIDE SEQUENCE</scope>
</reference>
<proteinExistence type="evidence at protein level"/>
<evidence type="ECO:0000313" key="5">
    <source>
        <dbReference type="Proteomes" id="UP000006548"/>
    </source>
</evidence>
<feature type="coiled-coil region" evidence="1">
    <location>
        <begin position="79"/>
        <end position="116"/>
    </location>
</feature>
<name>Q9C843_ARATH</name>
<evidence type="ECO:0000313" key="2">
    <source>
        <dbReference type="Araport" id="AT1G42700"/>
    </source>
</evidence>
<reference evidence="4" key="5">
    <citation type="submission" date="2011-02" db="EMBL/GenBank/DDBJ databases">
        <authorList>
            <consortium name="TAIR"/>
            <person name="Swarbreck D."/>
            <person name="Lamesch P."/>
            <person name="Wilks C."/>
            <person name="Huala E."/>
        </authorList>
    </citation>
    <scope>NUCLEOTIDE SEQUENCE</scope>
</reference>
<evidence type="ECO:0007829" key="6">
    <source>
        <dbReference type="PubMed" id="19245862"/>
    </source>
</evidence>